<dbReference type="PANTHER" id="PTHR31589:SF57">
    <property type="entry name" value="OS06G0474500 PROTEIN"/>
    <property type="match status" value="1"/>
</dbReference>
<dbReference type="EMBL" id="JRKL02000813">
    <property type="protein sequence ID" value="KAF3968089.1"/>
    <property type="molecule type" value="Genomic_DNA"/>
</dbReference>
<comment type="caution">
    <text evidence="2">The sequence shown here is derived from an EMBL/GenBank/DDBJ whole genome shotgun (WGS) entry which is preliminary data.</text>
</comment>
<name>A0A8J4RME6_9ROSI</name>
<accession>A0A8J4RME6</accession>
<reference evidence="2" key="1">
    <citation type="submission" date="2020-03" db="EMBL/GenBank/DDBJ databases">
        <title>Castanea mollissima Vanexum genome sequencing.</title>
        <authorList>
            <person name="Staton M."/>
        </authorList>
    </citation>
    <scope>NUCLEOTIDE SEQUENCE</scope>
    <source>
        <tissue evidence="2">Leaf</tissue>
    </source>
</reference>
<dbReference type="InterPro" id="IPR053168">
    <property type="entry name" value="Glutamic_endopeptidase"/>
</dbReference>
<gene>
    <name evidence="2" type="ORF">CMV_007985</name>
</gene>
<dbReference type="PANTHER" id="PTHR31589">
    <property type="entry name" value="PROTEIN, PUTATIVE (DUF239)-RELATED-RELATED"/>
    <property type="match status" value="1"/>
</dbReference>
<protein>
    <recommendedName>
        <fullName evidence="1">Neprosin PEP catalytic domain-containing protein</fullName>
    </recommendedName>
</protein>
<evidence type="ECO:0000313" key="2">
    <source>
        <dbReference type="EMBL" id="KAF3968089.1"/>
    </source>
</evidence>
<dbReference type="Proteomes" id="UP000737018">
    <property type="component" value="Unassembled WGS sequence"/>
</dbReference>
<evidence type="ECO:0000313" key="3">
    <source>
        <dbReference type="Proteomes" id="UP000737018"/>
    </source>
</evidence>
<sequence>MYGKVQYAQISSLGHCYGLEAYLNVWDPNVTSTGEFSTSQVWISSGLLINTSTMEAGWTQDGYKTGCANAACGFVQVSRKAAFGATTEPVSQYNRKQYETYMSIRKFPDTNWWLVYQDEQVGYWPATSAKSLESMLHTLILEERFRTQNQAVFTHPHKWAVAIFQMKVMEELVLFGILGTLTKMEPL</sequence>
<proteinExistence type="predicted"/>
<feature type="domain" description="Neprosin PEP catalytic" evidence="1">
    <location>
        <begin position="1"/>
        <end position="187"/>
    </location>
</feature>
<organism evidence="2 3">
    <name type="scientific">Castanea mollissima</name>
    <name type="common">Chinese chestnut</name>
    <dbReference type="NCBI Taxonomy" id="60419"/>
    <lineage>
        <taxon>Eukaryota</taxon>
        <taxon>Viridiplantae</taxon>
        <taxon>Streptophyta</taxon>
        <taxon>Embryophyta</taxon>
        <taxon>Tracheophyta</taxon>
        <taxon>Spermatophyta</taxon>
        <taxon>Magnoliopsida</taxon>
        <taxon>eudicotyledons</taxon>
        <taxon>Gunneridae</taxon>
        <taxon>Pentapetalae</taxon>
        <taxon>rosids</taxon>
        <taxon>fabids</taxon>
        <taxon>Fagales</taxon>
        <taxon>Fagaceae</taxon>
        <taxon>Castanea</taxon>
    </lineage>
</organism>
<dbReference type="Pfam" id="PF03080">
    <property type="entry name" value="Neprosin"/>
    <property type="match status" value="1"/>
</dbReference>
<keyword evidence="3" id="KW-1185">Reference proteome</keyword>
<evidence type="ECO:0000259" key="1">
    <source>
        <dbReference type="PROSITE" id="PS52045"/>
    </source>
</evidence>
<dbReference type="PROSITE" id="PS52045">
    <property type="entry name" value="NEPROSIN_PEP_CD"/>
    <property type="match status" value="1"/>
</dbReference>
<dbReference type="InterPro" id="IPR004314">
    <property type="entry name" value="Neprosin"/>
</dbReference>
<dbReference type="AlphaFoldDB" id="A0A8J4RME6"/>